<keyword evidence="2" id="KW-0694">RNA-binding</keyword>
<dbReference type="OrthoDB" id="9803916at2"/>
<dbReference type="PANTHER" id="PTHR43694">
    <property type="entry name" value="RIBONUCLEASE J"/>
    <property type="match status" value="1"/>
</dbReference>
<protein>
    <submittedName>
        <fullName evidence="4">MBL fold metallo-hydrolase</fullName>
    </submittedName>
</protein>
<dbReference type="Proteomes" id="UP000267448">
    <property type="component" value="Unassembled WGS sequence"/>
</dbReference>
<evidence type="ECO:0000259" key="3">
    <source>
        <dbReference type="SMART" id="SM00849"/>
    </source>
</evidence>
<dbReference type="GO" id="GO:0003723">
    <property type="term" value="F:RNA binding"/>
    <property type="evidence" value="ECO:0007669"/>
    <property type="project" value="UniProtKB-KW"/>
</dbReference>
<keyword evidence="4" id="KW-0378">Hydrolase</keyword>
<keyword evidence="1" id="KW-0269">Exonuclease</keyword>
<dbReference type="InterPro" id="IPR042173">
    <property type="entry name" value="RNase_J_2"/>
</dbReference>
<comment type="caution">
    <text evidence="4">The sequence shown here is derived from an EMBL/GenBank/DDBJ whole genome shotgun (WGS) entry which is preliminary data.</text>
</comment>
<sequence>MPQTSVTILRGADTIGGSCIKISHGEDSIVLDYGAPLMDNTGASIDADLVASPSIENGILLDIQQQETKPPLAYLLSHAHPDHYGLLGSLPKSSMIYLSDSSYSMMTIGNLFYPEPLRFDSLEQCRQFSPGKPFQIGPFTVKAFLMDHSAFGACSLLIEVDGKQVFYTGDFRGHGRKSRVSNYIYANVKQPDLMLIEGTTLDGGHSQQFPTEASVEEAMVAAFSERDQPAFVTASGGNIDRIVSLYNATKRTGKKLVIDLYQLYLLESLKKYSPSLPPHNNDHLKVIFPKSQLAIIKAEFGDDFLRHSHRHVNLDKLQGTDYVFRVSPYQMTRYLDAFVEQGVRPKLIYSMWLGYQSKQSKFAEMADKYQESWQYAHTSGHAYLEHLQNFSSKIAPMVLVPVHTLNRDKFLNDFENVRLVKNGEKIVL</sequence>
<name>A0A3S0J881_9GAMM</name>
<evidence type="ECO:0000256" key="1">
    <source>
        <dbReference type="ARBA" id="ARBA00022839"/>
    </source>
</evidence>
<evidence type="ECO:0000313" key="5">
    <source>
        <dbReference type="Proteomes" id="UP000267448"/>
    </source>
</evidence>
<dbReference type="SUPFAM" id="SSF56281">
    <property type="entry name" value="Metallo-hydrolase/oxidoreductase"/>
    <property type="match status" value="1"/>
</dbReference>
<keyword evidence="1" id="KW-0540">Nuclease</keyword>
<dbReference type="InterPro" id="IPR001279">
    <property type="entry name" value="Metallo-B-lactamas"/>
</dbReference>
<dbReference type="PANTHER" id="PTHR43694:SF1">
    <property type="entry name" value="RIBONUCLEASE J"/>
    <property type="match status" value="1"/>
</dbReference>
<keyword evidence="5" id="KW-1185">Reference proteome</keyword>
<reference evidence="4 5" key="1">
    <citation type="submission" date="2018-12" db="EMBL/GenBank/DDBJ databases">
        <authorList>
            <person name="Yu L."/>
        </authorList>
    </citation>
    <scope>NUCLEOTIDE SEQUENCE [LARGE SCALE GENOMIC DNA]</scope>
    <source>
        <strain evidence="4 5">HAW-EB2</strain>
    </source>
</reference>
<proteinExistence type="predicted"/>
<dbReference type="AlphaFoldDB" id="A0A3S0J881"/>
<gene>
    <name evidence="4" type="ORF">EKG38_04300</name>
</gene>
<organism evidence="4 5">
    <name type="scientific">Shewanella canadensis</name>
    <dbReference type="NCBI Taxonomy" id="271096"/>
    <lineage>
        <taxon>Bacteria</taxon>
        <taxon>Pseudomonadati</taxon>
        <taxon>Pseudomonadota</taxon>
        <taxon>Gammaproteobacteria</taxon>
        <taxon>Alteromonadales</taxon>
        <taxon>Shewanellaceae</taxon>
        <taxon>Shewanella</taxon>
    </lineage>
</organism>
<dbReference type="RefSeq" id="WP_126518980.1">
    <property type="nucleotide sequence ID" value="NZ_RXNU01000002.1"/>
</dbReference>
<dbReference type="Pfam" id="PF12706">
    <property type="entry name" value="Lactamase_B_2"/>
    <property type="match status" value="1"/>
</dbReference>
<evidence type="ECO:0000256" key="2">
    <source>
        <dbReference type="ARBA" id="ARBA00022884"/>
    </source>
</evidence>
<dbReference type="SMART" id="SM00849">
    <property type="entry name" value="Lactamase_B"/>
    <property type="match status" value="1"/>
</dbReference>
<evidence type="ECO:0000313" key="4">
    <source>
        <dbReference type="EMBL" id="RTR39976.1"/>
    </source>
</evidence>
<dbReference type="GO" id="GO:0004527">
    <property type="term" value="F:exonuclease activity"/>
    <property type="evidence" value="ECO:0007669"/>
    <property type="project" value="UniProtKB-KW"/>
</dbReference>
<dbReference type="Gene3D" id="3.40.50.10710">
    <property type="entry name" value="Metallo-hydrolase/oxidoreductase"/>
    <property type="match status" value="1"/>
</dbReference>
<accession>A0A3S0J881</accession>
<dbReference type="EMBL" id="RXNU01000002">
    <property type="protein sequence ID" value="RTR39976.1"/>
    <property type="molecule type" value="Genomic_DNA"/>
</dbReference>
<dbReference type="InterPro" id="IPR036866">
    <property type="entry name" value="RibonucZ/Hydroxyglut_hydro"/>
</dbReference>
<dbReference type="Gene3D" id="3.60.15.10">
    <property type="entry name" value="Ribonuclease Z/Hydroxyacylglutathione hydrolase-like"/>
    <property type="match status" value="1"/>
</dbReference>
<feature type="domain" description="Metallo-beta-lactamase" evidence="3">
    <location>
        <begin position="16"/>
        <end position="205"/>
    </location>
</feature>